<feature type="non-terminal residue" evidence="5">
    <location>
        <position position="234"/>
    </location>
</feature>
<feature type="transmembrane region" description="Helical" evidence="3">
    <location>
        <begin position="109"/>
        <end position="127"/>
    </location>
</feature>
<reference evidence="5 6" key="1">
    <citation type="journal article" date="2019" name="Int. J. Syst. Evol. Microbiol.">
        <title>The Global Catalogue of Microorganisms (GCM) 10K type strain sequencing project: providing services to taxonomists for standard genome sequencing and annotation.</title>
        <authorList>
            <consortium name="The Broad Institute Genomics Platform"/>
            <consortium name="The Broad Institute Genome Sequencing Center for Infectious Disease"/>
            <person name="Wu L."/>
            <person name="Ma J."/>
        </authorList>
    </citation>
    <scope>NUCLEOTIDE SEQUENCE [LARGE SCALE GENOMIC DNA]</scope>
    <source>
        <strain evidence="5 6">CGMCC 1.12285</strain>
    </source>
</reference>
<keyword evidence="3" id="KW-0472">Membrane</keyword>
<organism evidence="5 6">
    <name type="scientific">Halolamina salina</name>
    <dbReference type="NCBI Taxonomy" id="1220023"/>
    <lineage>
        <taxon>Archaea</taxon>
        <taxon>Methanobacteriati</taxon>
        <taxon>Methanobacteriota</taxon>
        <taxon>Stenosarchaea group</taxon>
        <taxon>Halobacteria</taxon>
        <taxon>Halobacteriales</taxon>
        <taxon>Haloferacaceae</taxon>
    </lineage>
</organism>
<dbReference type="Pfam" id="PF00122">
    <property type="entry name" value="E1-E2_ATPase"/>
    <property type="match status" value="1"/>
</dbReference>
<dbReference type="EMBL" id="JBHUDH010000232">
    <property type="protein sequence ID" value="MFD1527590.1"/>
    <property type="molecule type" value="Genomic_DNA"/>
</dbReference>
<feature type="domain" description="P-type ATPase A" evidence="4">
    <location>
        <begin position="148"/>
        <end position="229"/>
    </location>
</feature>
<feature type="transmembrane region" description="Helical" evidence="3">
    <location>
        <begin position="49"/>
        <end position="73"/>
    </location>
</feature>
<keyword evidence="3" id="KW-0812">Transmembrane</keyword>
<keyword evidence="3" id="KW-1133">Transmembrane helix</keyword>
<dbReference type="Proteomes" id="UP001597111">
    <property type="component" value="Unassembled WGS sequence"/>
</dbReference>
<name>A0ABD6B9J6_9EURY</name>
<dbReference type="Gene3D" id="2.70.150.10">
    <property type="entry name" value="Calcium-transporting ATPase, cytoplasmic transduction domain A"/>
    <property type="match status" value="1"/>
</dbReference>
<proteinExistence type="predicted"/>
<evidence type="ECO:0000259" key="4">
    <source>
        <dbReference type="Pfam" id="PF00122"/>
    </source>
</evidence>
<gene>
    <name evidence="5" type="ORF">ACFR9S_15000</name>
</gene>
<feature type="transmembrane region" description="Helical" evidence="3">
    <location>
        <begin position="7"/>
        <end position="29"/>
    </location>
</feature>
<evidence type="ECO:0000313" key="6">
    <source>
        <dbReference type="Proteomes" id="UP001597111"/>
    </source>
</evidence>
<dbReference type="AlphaFoldDB" id="A0ABD6B9J6"/>
<keyword evidence="2" id="KW-1278">Translocase</keyword>
<comment type="caution">
    <text evidence="5">The sequence shown here is derived from an EMBL/GenBank/DDBJ whole genome shotgun (WGS) entry which is preliminary data.</text>
</comment>
<dbReference type="PANTHER" id="PTHR43520:SF8">
    <property type="entry name" value="P-TYPE CU(+) TRANSPORTER"/>
    <property type="match status" value="1"/>
</dbReference>
<evidence type="ECO:0000256" key="3">
    <source>
        <dbReference type="SAM" id="Phobius"/>
    </source>
</evidence>
<dbReference type="InterPro" id="IPR008250">
    <property type="entry name" value="ATPase_P-typ_transduc_dom_A_sf"/>
</dbReference>
<dbReference type="SUPFAM" id="SSF81653">
    <property type="entry name" value="Calcium ATPase, transduction domain A"/>
    <property type="match status" value="1"/>
</dbReference>
<feature type="non-terminal residue" evidence="5">
    <location>
        <position position="1"/>
    </location>
</feature>
<sequence>DGTVGRLLVGGFFGMMAMLWYVLFLYPVYFGLPPEALLFDLEGGAGRFLLGNLWLSATVVLAYTGAPLLRGAYVAVRTRQPNMDLLVSLAATTAYLYSGLAVLTGRTEVYFDVTIVVVLAVTVGSYYEERIKRRAVGELADLTRDRASEARVRTGDGTETLPVEAVEGGDELVVRSGERVPVDGEVIEGTAAVDESLVTGESLPVRRSRGDEVRGGTVVSDGRLVVRAVDGAVR</sequence>
<evidence type="ECO:0000313" key="5">
    <source>
        <dbReference type="EMBL" id="MFD1527590.1"/>
    </source>
</evidence>
<keyword evidence="6" id="KW-1185">Reference proteome</keyword>
<dbReference type="InterPro" id="IPR059000">
    <property type="entry name" value="ATPase_P-type_domA"/>
</dbReference>
<evidence type="ECO:0000256" key="2">
    <source>
        <dbReference type="ARBA" id="ARBA00022967"/>
    </source>
</evidence>
<protein>
    <submittedName>
        <fullName evidence="5">Cation-transporting P-type ATPase</fullName>
    </submittedName>
</protein>
<dbReference type="GO" id="GO:0046872">
    <property type="term" value="F:metal ion binding"/>
    <property type="evidence" value="ECO:0007669"/>
    <property type="project" value="UniProtKB-KW"/>
</dbReference>
<evidence type="ECO:0000256" key="1">
    <source>
        <dbReference type="ARBA" id="ARBA00022723"/>
    </source>
</evidence>
<feature type="transmembrane region" description="Helical" evidence="3">
    <location>
        <begin position="85"/>
        <end position="103"/>
    </location>
</feature>
<accession>A0ABD6B9J6</accession>
<keyword evidence="1" id="KW-0479">Metal-binding</keyword>
<dbReference type="PANTHER" id="PTHR43520">
    <property type="entry name" value="ATP7, ISOFORM B"/>
    <property type="match status" value="1"/>
</dbReference>